<accession>A0A0L0DGB6</accession>
<feature type="region of interest" description="Disordered" evidence="1">
    <location>
        <begin position="246"/>
        <end position="278"/>
    </location>
</feature>
<keyword evidence="2" id="KW-0812">Transmembrane</keyword>
<keyword evidence="2" id="KW-1133">Transmembrane helix</keyword>
<dbReference type="EMBL" id="GL349465">
    <property type="protein sequence ID" value="KNC51225.1"/>
    <property type="molecule type" value="Genomic_DNA"/>
</dbReference>
<evidence type="ECO:0000256" key="2">
    <source>
        <dbReference type="SAM" id="Phobius"/>
    </source>
</evidence>
<dbReference type="RefSeq" id="XP_013756422.1">
    <property type="nucleotide sequence ID" value="XM_013900968.1"/>
</dbReference>
<gene>
    <name evidence="3" type="ORF">AMSG_06583</name>
</gene>
<evidence type="ECO:0000313" key="4">
    <source>
        <dbReference type="Proteomes" id="UP000054408"/>
    </source>
</evidence>
<organism evidence="3 4">
    <name type="scientific">Thecamonas trahens ATCC 50062</name>
    <dbReference type="NCBI Taxonomy" id="461836"/>
    <lineage>
        <taxon>Eukaryota</taxon>
        <taxon>Apusozoa</taxon>
        <taxon>Apusomonadida</taxon>
        <taxon>Apusomonadidae</taxon>
        <taxon>Thecamonas</taxon>
    </lineage>
</organism>
<feature type="transmembrane region" description="Helical" evidence="2">
    <location>
        <begin position="169"/>
        <end position="190"/>
    </location>
</feature>
<keyword evidence="4" id="KW-1185">Reference proteome</keyword>
<dbReference type="AlphaFoldDB" id="A0A0L0DGB6"/>
<dbReference type="GeneID" id="25565714"/>
<keyword evidence="2" id="KW-0472">Membrane</keyword>
<proteinExistence type="predicted"/>
<sequence length="278" mass="29187">MVGMAVGMVGGHERLLWPPSRSGTYHFGGGCDPWKIGDPNLEFVRADSVLEIRFTAEFADSSGPGPGSYAPTVWISLVAEADEADMGLFTHVIASFEPEVVTKTFNASLGADVASVRVSLPPSAPLGRYVLHWRLDGWSNCADIAIVAGTVPGHVAVPPAAPAQHTGPLIVVAVAAGFIIGIIVLVTVGYSRTQQQAARAPGWYLDEPESDELPTVVALTRPLSASDILAPLVGRGILPERVESMLFPPSPSDGGWSATSSTRSRTRSSLSSSATSWS</sequence>
<reference evidence="3 4" key="1">
    <citation type="submission" date="2010-05" db="EMBL/GenBank/DDBJ databases">
        <title>The Genome Sequence of Thecamonas trahens ATCC 50062.</title>
        <authorList>
            <consortium name="The Broad Institute Genome Sequencing Platform"/>
            <person name="Russ C."/>
            <person name="Cuomo C."/>
            <person name="Shea T."/>
            <person name="Young S.K."/>
            <person name="Zeng Q."/>
            <person name="Koehrsen M."/>
            <person name="Haas B."/>
            <person name="Borodovsky M."/>
            <person name="Guigo R."/>
            <person name="Alvarado L."/>
            <person name="Berlin A."/>
            <person name="Bochicchio J."/>
            <person name="Borenstein D."/>
            <person name="Chapman S."/>
            <person name="Chen Z."/>
            <person name="Freedman E."/>
            <person name="Gellesch M."/>
            <person name="Goldberg J."/>
            <person name="Griggs A."/>
            <person name="Gujja S."/>
            <person name="Heilman E."/>
            <person name="Heiman D."/>
            <person name="Hepburn T."/>
            <person name="Howarth C."/>
            <person name="Jen D."/>
            <person name="Larson L."/>
            <person name="Mehta T."/>
            <person name="Park D."/>
            <person name="Pearson M."/>
            <person name="Roberts A."/>
            <person name="Saif S."/>
            <person name="Shenoy N."/>
            <person name="Sisk P."/>
            <person name="Stolte C."/>
            <person name="Sykes S."/>
            <person name="Thomson T."/>
            <person name="Walk T."/>
            <person name="White J."/>
            <person name="Yandava C."/>
            <person name="Burger G."/>
            <person name="Gray M.W."/>
            <person name="Holland P.W.H."/>
            <person name="King N."/>
            <person name="Lang F.B.F."/>
            <person name="Roger A.J."/>
            <person name="Ruiz-Trillo I."/>
            <person name="Lander E."/>
            <person name="Nusbaum C."/>
        </authorList>
    </citation>
    <scope>NUCLEOTIDE SEQUENCE [LARGE SCALE GENOMIC DNA]</scope>
    <source>
        <strain evidence="3 4">ATCC 50062</strain>
    </source>
</reference>
<evidence type="ECO:0000256" key="1">
    <source>
        <dbReference type="SAM" id="MobiDB-lite"/>
    </source>
</evidence>
<protein>
    <submittedName>
        <fullName evidence="3">Uncharacterized protein</fullName>
    </submittedName>
</protein>
<dbReference type="Proteomes" id="UP000054408">
    <property type="component" value="Unassembled WGS sequence"/>
</dbReference>
<feature type="compositionally biased region" description="Low complexity" evidence="1">
    <location>
        <begin position="256"/>
        <end position="278"/>
    </location>
</feature>
<name>A0A0L0DGB6_THETB</name>
<evidence type="ECO:0000313" key="3">
    <source>
        <dbReference type="EMBL" id="KNC51225.1"/>
    </source>
</evidence>
<feature type="non-terminal residue" evidence="3">
    <location>
        <position position="1"/>
    </location>
</feature>